<protein>
    <submittedName>
        <fullName evidence="1">Uncharacterized protein</fullName>
    </submittedName>
</protein>
<reference evidence="1 2" key="1">
    <citation type="submission" date="2018-10" db="EMBL/GenBank/DDBJ databases">
        <title>Genomic Encyclopedia of Archaeal and Bacterial Type Strains, Phase II (KMG-II): from individual species to whole genera.</title>
        <authorList>
            <person name="Goeker M."/>
        </authorList>
    </citation>
    <scope>NUCLEOTIDE SEQUENCE [LARGE SCALE GENOMIC DNA]</scope>
    <source>
        <strain evidence="1 2">DSM 45657</strain>
    </source>
</reference>
<sequence length="89" mass="8843">MATSVPTRGVENPLSLRRFTIATVLGAALTVTPLVAGSATAAPAAPSQSTAVRTITISGSGEYAGIGHGSGTTSTGEVAYEIFDHTHTG</sequence>
<organism evidence="1 2">
    <name type="scientific">Actinokineospora cianjurensis</name>
    <dbReference type="NCBI Taxonomy" id="585224"/>
    <lineage>
        <taxon>Bacteria</taxon>
        <taxon>Bacillati</taxon>
        <taxon>Actinomycetota</taxon>
        <taxon>Actinomycetes</taxon>
        <taxon>Pseudonocardiales</taxon>
        <taxon>Pseudonocardiaceae</taxon>
        <taxon>Actinokineospora</taxon>
    </lineage>
</organism>
<gene>
    <name evidence="1" type="ORF">CLV68_6255</name>
</gene>
<dbReference type="RefSeq" id="WP_147460234.1">
    <property type="nucleotide sequence ID" value="NZ_RCDD01000009.1"/>
</dbReference>
<evidence type="ECO:0000313" key="1">
    <source>
        <dbReference type="EMBL" id="RLK53877.1"/>
    </source>
</evidence>
<dbReference type="EMBL" id="RCDD01000009">
    <property type="protein sequence ID" value="RLK53877.1"/>
    <property type="molecule type" value="Genomic_DNA"/>
</dbReference>
<dbReference type="Proteomes" id="UP000282454">
    <property type="component" value="Unassembled WGS sequence"/>
</dbReference>
<proteinExistence type="predicted"/>
<comment type="caution">
    <text evidence="1">The sequence shown here is derived from an EMBL/GenBank/DDBJ whole genome shotgun (WGS) entry which is preliminary data.</text>
</comment>
<name>A0A421AWG2_9PSEU</name>
<keyword evidence="2" id="KW-1185">Reference proteome</keyword>
<evidence type="ECO:0000313" key="2">
    <source>
        <dbReference type="Proteomes" id="UP000282454"/>
    </source>
</evidence>
<accession>A0A421AWG2</accession>
<dbReference type="AlphaFoldDB" id="A0A421AWG2"/>